<comment type="caution">
    <text evidence="1">The sequence shown here is derived from an EMBL/GenBank/DDBJ whole genome shotgun (WGS) entry which is preliminary data.</text>
</comment>
<dbReference type="AlphaFoldDB" id="A0A7J6SIS8"/>
<protein>
    <submittedName>
        <fullName evidence="1">Uncharacterized protein</fullName>
    </submittedName>
</protein>
<accession>A0A7J6SIS8</accession>
<sequence length="80" mass="8455">MTRPRLRQSPQPRRTTAARATPVAVLLAAAKGALAVGPALVALIGSRGAAAPRMRGIRWGRLLSDGTRRGSPRGNSWRGM</sequence>
<dbReference type="EMBL" id="JABANM010014449">
    <property type="protein sequence ID" value="KAF4732615.1"/>
    <property type="molecule type" value="Genomic_DNA"/>
</dbReference>
<evidence type="ECO:0000313" key="1">
    <source>
        <dbReference type="EMBL" id="KAF4732615.1"/>
    </source>
</evidence>
<organism evidence="1 2">
    <name type="scientific">Perkinsus olseni</name>
    <name type="common">Perkinsus atlanticus</name>
    <dbReference type="NCBI Taxonomy" id="32597"/>
    <lineage>
        <taxon>Eukaryota</taxon>
        <taxon>Sar</taxon>
        <taxon>Alveolata</taxon>
        <taxon>Perkinsozoa</taxon>
        <taxon>Perkinsea</taxon>
        <taxon>Perkinsida</taxon>
        <taxon>Perkinsidae</taxon>
        <taxon>Perkinsus</taxon>
    </lineage>
</organism>
<name>A0A7J6SIS8_PEROL</name>
<reference evidence="1 2" key="1">
    <citation type="submission" date="2020-04" db="EMBL/GenBank/DDBJ databases">
        <title>Perkinsus olseni comparative genomics.</title>
        <authorList>
            <person name="Bogema D.R."/>
        </authorList>
    </citation>
    <scope>NUCLEOTIDE SEQUENCE [LARGE SCALE GENOMIC DNA]</scope>
    <source>
        <strain evidence="1">ATCC PRA-205</strain>
    </source>
</reference>
<gene>
    <name evidence="1" type="ORF">FOZ62_022295</name>
</gene>
<dbReference type="Proteomes" id="UP000574390">
    <property type="component" value="Unassembled WGS sequence"/>
</dbReference>
<proteinExistence type="predicted"/>
<evidence type="ECO:0000313" key="2">
    <source>
        <dbReference type="Proteomes" id="UP000574390"/>
    </source>
</evidence>
<feature type="non-terminal residue" evidence="1">
    <location>
        <position position="80"/>
    </location>
</feature>